<organism evidence="1 2">
    <name type="scientific">Podospora didyma</name>
    <dbReference type="NCBI Taxonomy" id="330526"/>
    <lineage>
        <taxon>Eukaryota</taxon>
        <taxon>Fungi</taxon>
        <taxon>Dikarya</taxon>
        <taxon>Ascomycota</taxon>
        <taxon>Pezizomycotina</taxon>
        <taxon>Sordariomycetes</taxon>
        <taxon>Sordariomycetidae</taxon>
        <taxon>Sordariales</taxon>
        <taxon>Podosporaceae</taxon>
        <taxon>Podospora</taxon>
    </lineage>
</organism>
<evidence type="ECO:0000313" key="2">
    <source>
        <dbReference type="Proteomes" id="UP001285441"/>
    </source>
</evidence>
<gene>
    <name evidence="1" type="ORF">B0H63DRAFT_449894</name>
</gene>
<sequence length="194" mass="21663">MFGLAHGILMAASSDNVQPLAILACQAFGATIAMSQETCLRIEMSVIKKPKPAVIKFLQVTVGYAANDCCQHFGQTKAGVQFLALAVMLTSIMDPFEGSWVLDLLLSRSAQDKTLLPRRLQRKIFWLNLNLDAMLLGLRTSLLATSFSYTRIWDLKMTLLTTSIRQRRALQSLSTRFANYVGSETIRWQASRSE</sequence>
<name>A0AAE0U030_9PEZI</name>
<dbReference type="EMBL" id="JAULSW010000004">
    <property type="protein sequence ID" value="KAK3385896.1"/>
    <property type="molecule type" value="Genomic_DNA"/>
</dbReference>
<dbReference type="AlphaFoldDB" id="A0AAE0U030"/>
<reference evidence="1" key="1">
    <citation type="journal article" date="2023" name="Mol. Phylogenet. Evol.">
        <title>Genome-scale phylogeny and comparative genomics of the fungal order Sordariales.</title>
        <authorList>
            <person name="Hensen N."/>
            <person name="Bonometti L."/>
            <person name="Westerberg I."/>
            <person name="Brannstrom I.O."/>
            <person name="Guillou S."/>
            <person name="Cros-Aarteil S."/>
            <person name="Calhoun S."/>
            <person name="Haridas S."/>
            <person name="Kuo A."/>
            <person name="Mondo S."/>
            <person name="Pangilinan J."/>
            <person name="Riley R."/>
            <person name="LaButti K."/>
            <person name="Andreopoulos B."/>
            <person name="Lipzen A."/>
            <person name="Chen C."/>
            <person name="Yan M."/>
            <person name="Daum C."/>
            <person name="Ng V."/>
            <person name="Clum A."/>
            <person name="Steindorff A."/>
            <person name="Ohm R.A."/>
            <person name="Martin F."/>
            <person name="Silar P."/>
            <person name="Natvig D.O."/>
            <person name="Lalanne C."/>
            <person name="Gautier V."/>
            <person name="Ament-Velasquez S.L."/>
            <person name="Kruys A."/>
            <person name="Hutchinson M.I."/>
            <person name="Powell A.J."/>
            <person name="Barry K."/>
            <person name="Miller A.N."/>
            <person name="Grigoriev I.V."/>
            <person name="Debuchy R."/>
            <person name="Gladieux P."/>
            <person name="Hiltunen Thoren M."/>
            <person name="Johannesson H."/>
        </authorList>
    </citation>
    <scope>NUCLEOTIDE SEQUENCE</scope>
    <source>
        <strain evidence="1">CBS 232.78</strain>
    </source>
</reference>
<comment type="caution">
    <text evidence="1">The sequence shown here is derived from an EMBL/GenBank/DDBJ whole genome shotgun (WGS) entry which is preliminary data.</text>
</comment>
<accession>A0AAE0U030</accession>
<protein>
    <submittedName>
        <fullName evidence="1">Uncharacterized protein</fullName>
    </submittedName>
</protein>
<dbReference type="Proteomes" id="UP001285441">
    <property type="component" value="Unassembled WGS sequence"/>
</dbReference>
<proteinExistence type="predicted"/>
<keyword evidence="2" id="KW-1185">Reference proteome</keyword>
<reference evidence="1" key="2">
    <citation type="submission" date="2023-06" db="EMBL/GenBank/DDBJ databases">
        <authorList>
            <consortium name="Lawrence Berkeley National Laboratory"/>
            <person name="Haridas S."/>
            <person name="Hensen N."/>
            <person name="Bonometti L."/>
            <person name="Westerberg I."/>
            <person name="Brannstrom I.O."/>
            <person name="Guillou S."/>
            <person name="Cros-Aarteil S."/>
            <person name="Calhoun S."/>
            <person name="Kuo A."/>
            <person name="Mondo S."/>
            <person name="Pangilinan J."/>
            <person name="Riley R."/>
            <person name="LaButti K."/>
            <person name="Andreopoulos B."/>
            <person name="Lipzen A."/>
            <person name="Chen C."/>
            <person name="Yanf M."/>
            <person name="Daum C."/>
            <person name="Ng V."/>
            <person name="Clum A."/>
            <person name="Steindorff A."/>
            <person name="Ohm R."/>
            <person name="Martin F."/>
            <person name="Silar P."/>
            <person name="Natvig D."/>
            <person name="Lalanne C."/>
            <person name="Gautier V."/>
            <person name="Ament-velasquez S.L."/>
            <person name="Kruys A."/>
            <person name="Hutchinson M.I."/>
            <person name="Powell A.J."/>
            <person name="Barry K."/>
            <person name="Miller A.N."/>
            <person name="Grigoriev I.V."/>
            <person name="Debuchy R."/>
            <person name="Gladieux P."/>
            <person name="Thoren M.H."/>
            <person name="Johannesson H."/>
        </authorList>
    </citation>
    <scope>NUCLEOTIDE SEQUENCE</scope>
    <source>
        <strain evidence="1">CBS 232.78</strain>
    </source>
</reference>
<evidence type="ECO:0000313" key="1">
    <source>
        <dbReference type="EMBL" id="KAK3385896.1"/>
    </source>
</evidence>